<dbReference type="eggNOG" id="KOG4680">
    <property type="taxonomic scope" value="Eukaryota"/>
</dbReference>
<dbReference type="GeneID" id="11470746"/>
<comment type="function">
    <text evidence="1">Catalyzes the intermembrane transfer of phosphatidylglycerol and phosphatidylinositol.</text>
</comment>
<keyword evidence="11" id="KW-1185">Reference proteome</keyword>
<name>I6ND96_ERECY</name>
<keyword evidence="8" id="KW-0472">Membrane</keyword>
<evidence type="ECO:0000259" key="9">
    <source>
        <dbReference type="SMART" id="SM00737"/>
    </source>
</evidence>
<dbReference type="InterPro" id="IPR014756">
    <property type="entry name" value="Ig_E-set"/>
</dbReference>
<dbReference type="Gene3D" id="2.70.220.10">
    <property type="entry name" value="Ganglioside GM2 activator"/>
    <property type="match status" value="1"/>
</dbReference>
<dbReference type="GO" id="GO:0032934">
    <property type="term" value="F:sterol binding"/>
    <property type="evidence" value="ECO:0007669"/>
    <property type="project" value="InterPro"/>
</dbReference>
<evidence type="ECO:0000256" key="7">
    <source>
        <dbReference type="ARBA" id="ARBA00023055"/>
    </source>
</evidence>
<dbReference type="FunCoup" id="I6ND96">
    <property type="interactions" value="108"/>
</dbReference>
<evidence type="ECO:0000256" key="5">
    <source>
        <dbReference type="ARBA" id="ARBA00022448"/>
    </source>
</evidence>
<keyword evidence="7" id="KW-0445">Lipid transport</keyword>
<dbReference type="PANTHER" id="PTHR11306:SF0">
    <property type="entry name" value="PHOSPHATIDYLGLYCEROL_PHOSPHATIDYLINOSITOL TRANSFER PROTEIN"/>
    <property type="match status" value="1"/>
</dbReference>
<evidence type="ECO:0000256" key="2">
    <source>
        <dbReference type="ARBA" id="ARBA00006370"/>
    </source>
</evidence>
<dbReference type="CDD" id="cd00917">
    <property type="entry name" value="PG-PI_TP"/>
    <property type="match status" value="1"/>
</dbReference>
<dbReference type="PANTHER" id="PTHR11306">
    <property type="entry name" value="NIEMANN PICK TYPE C2 PROTEIN NPC2-RELATED"/>
    <property type="match status" value="1"/>
</dbReference>
<organism evidence="10 11">
    <name type="scientific">Eremothecium cymbalariae (strain CBS 270.75 / DBVPG 7215 / KCTC 17166 / NRRL Y-17582)</name>
    <name type="common">Yeast</name>
    <dbReference type="NCBI Taxonomy" id="931890"/>
    <lineage>
        <taxon>Eukaryota</taxon>
        <taxon>Fungi</taxon>
        <taxon>Dikarya</taxon>
        <taxon>Ascomycota</taxon>
        <taxon>Saccharomycotina</taxon>
        <taxon>Saccharomycetes</taxon>
        <taxon>Saccharomycetales</taxon>
        <taxon>Saccharomycetaceae</taxon>
        <taxon>Eremothecium</taxon>
    </lineage>
</organism>
<keyword evidence="6" id="KW-0732">Signal</keyword>
<dbReference type="EMBL" id="CP002501">
    <property type="protein sequence ID" value="AET40038.1"/>
    <property type="molecule type" value="Genomic_DNA"/>
</dbReference>
<comment type="similarity">
    <text evidence="2">Belongs to the NPC2 family.</text>
</comment>
<dbReference type="Pfam" id="PF02221">
    <property type="entry name" value="E1_DerP2_DerF2"/>
    <property type="match status" value="1"/>
</dbReference>
<dbReference type="InterPro" id="IPR039670">
    <property type="entry name" value="NPC2-like"/>
</dbReference>
<keyword evidence="8" id="KW-0812">Transmembrane</keyword>
<evidence type="ECO:0000256" key="6">
    <source>
        <dbReference type="ARBA" id="ARBA00022729"/>
    </source>
</evidence>
<dbReference type="SUPFAM" id="SSF81296">
    <property type="entry name" value="E set domains"/>
    <property type="match status" value="1"/>
</dbReference>
<dbReference type="InterPro" id="IPR033917">
    <property type="entry name" value="ML_PG-PI_TP"/>
</dbReference>
<reference evidence="10 11" key="1">
    <citation type="journal article" date="2011" name="G3 (Bethesda)">
        <title>Genome evolution in the Eremothecium clade of the Saccharomyces complex revealed by comparative genomics.</title>
        <authorList>
            <person name="Wendland J."/>
            <person name="Walther A."/>
        </authorList>
    </citation>
    <scope>NUCLEOTIDE SEQUENCE [LARGE SCALE GENOMIC DNA]</scope>
    <source>
        <strain evidence="11">CBS 270.75 / DBVPG 7215 / KCTC 17166 / NRRL Y-17582</strain>
    </source>
</reference>
<dbReference type="HOGENOM" id="CLU_1015738_0_0_1"/>
<dbReference type="SMART" id="SM00737">
    <property type="entry name" value="ML"/>
    <property type="match status" value="1"/>
</dbReference>
<accession>I6ND96</accession>
<dbReference type="AlphaFoldDB" id="I6ND96"/>
<dbReference type="STRING" id="931890.I6ND96"/>
<dbReference type="InterPro" id="IPR036846">
    <property type="entry name" value="GM2-AP_sf"/>
</dbReference>
<protein>
    <recommendedName>
        <fullName evidence="4">Phosphatidylglycerol/phosphatidylinositol transfer protein</fullName>
    </recommendedName>
</protein>
<evidence type="ECO:0000256" key="1">
    <source>
        <dbReference type="ARBA" id="ARBA00002053"/>
    </source>
</evidence>
<evidence type="ECO:0000313" key="11">
    <source>
        <dbReference type="Proteomes" id="UP000006790"/>
    </source>
</evidence>
<dbReference type="InParanoid" id="I6ND96"/>
<gene>
    <name evidence="10" type="ordered locus">Ecym_5275</name>
</gene>
<evidence type="ECO:0000313" key="10">
    <source>
        <dbReference type="EMBL" id="AET40038.1"/>
    </source>
</evidence>
<dbReference type="Proteomes" id="UP000006790">
    <property type="component" value="Chromosome 5"/>
</dbReference>
<dbReference type="GO" id="GO:0032366">
    <property type="term" value="P:intracellular sterol transport"/>
    <property type="evidence" value="ECO:0007669"/>
    <property type="project" value="InterPro"/>
</dbReference>
<dbReference type="OrthoDB" id="6409159at2759"/>
<evidence type="ECO:0000256" key="8">
    <source>
        <dbReference type="SAM" id="Phobius"/>
    </source>
</evidence>
<comment type="subunit">
    <text evidence="3">Monomer.</text>
</comment>
<keyword evidence="5" id="KW-0813">Transport</keyword>
<dbReference type="KEGG" id="erc:Ecym_5275"/>
<feature type="domain" description="MD-2-related lipid-recognition" evidence="9">
    <location>
        <begin position="146"/>
        <end position="269"/>
    </location>
</feature>
<evidence type="ECO:0000256" key="3">
    <source>
        <dbReference type="ARBA" id="ARBA00011245"/>
    </source>
</evidence>
<feature type="transmembrane region" description="Helical" evidence="8">
    <location>
        <begin position="53"/>
        <end position="75"/>
    </location>
</feature>
<dbReference type="RefSeq" id="XP_003646855.1">
    <property type="nucleotide sequence ID" value="XM_003646807.1"/>
</dbReference>
<sequence>MCINPPSNYHFERSASGCRTSLPPAFRVLLTITYILLQHSKSITGTTKEPPRILYLVTAITLLSMKILFGLLATISCISAISLYLKIDDGDYLADYDQSYEYYNDFEDELPRADYALLEEFENMLLDSRTSVTEGFTKPIPGDSPLEKCDLAEEQSLEIHYIDLTPNPPERGANLTIDAEGVLYSTVDEGSYVMVEVRLGYIKLLTQTFDLCEQLEENDLGYECPLLPGTYTISETVEIPVQVPPGKYTVQVRAFTGDDQEVACLTGNVLFPPV</sequence>
<keyword evidence="8" id="KW-1133">Transmembrane helix</keyword>
<evidence type="ECO:0000256" key="4">
    <source>
        <dbReference type="ARBA" id="ARBA00016056"/>
    </source>
</evidence>
<proteinExistence type="inferred from homology"/>
<dbReference type="InterPro" id="IPR003172">
    <property type="entry name" value="ML_dom"/>
</dbReference>